<dbReference type="RefSeq" id="WP_309391647.1">
    <property type="nucleotide sequence ID" value="NZ_JADBEO010000020.1"/>
</dbReference>
<evidence type="ECO:0000256" key="1">
    <source>
        <dbReference type="SAM" id="MobiDB-lite"/>
    </source>
</evidence>
<name>A0ABU1DG71_9HYPH</name>
<evidence type="ECO:0000313" key="2">
    <source>
        <dbReference type="EMBL" id="MDR4307121.1"/>
    </source>
</evidence>
<dbReference type="SUPFAM" id="SSF56235">
    <property type="entry name" value="N-terminal nucleophile aminohydrolases (Ntn hydrolases)"/>
    <property type="match status" value="1"/>
</dbReference>
<accession>A0ABU1DG71</accession>
<dbReference type="InterPro" id="IPR043138">
    <property type="entry name" value="GGT_lsub"/>
</dbReference>
<sequence>MALTAASPRGVVAAPHAAAVETGRAVLAEGGNAYEAMVGMAATIAVVYPHMNAIGGDGFWLVREPSGEVRYIEACSTAGSRATIGWYRDRGHDVIPPRGPLAALTAPCAVDGWRVALELARAGGGRMPAEALLSDAARFAREGFPVSPCQGRTVPKLAAETYAAPGFADVFMTDGKLLAEGATLKQPRLADTLDHIGRAGLRDFFEGDVGREIAADLDRIGAPVTREDIVARRACLRPPLEVRLRGASVFNSQPPTQGLVSLMILGVLERLGVKSDEDAAFVHAAVEATKRAFRIRERVCVDFDRIPLDPQELLTSQALDREAAAVDAARAAPYPPQPSGDGDTIWMGAIDKEGRAISYIQSIYWEYGSGCVLPATGVLMQNRGAAFSLDPENPNALAPGRQPFHTLNPALAVFDDGRVMVYGTMGGEGQPQTQAQIFARHAWLGRPIEEALAAPRFRLGRSWGENDTSLKYEPRFAGEEIDRLARMGHEVAPWSDAFDDEAGHAGMIVSHPDGRIEGGHDPRADGGAAGA</sequence>
<feature type="region of interest" description="Disordered" evidence="1">
    <location>
        <begin position="512"/>
        <end position="531"/>
    </location>
</feature>
<reference evidence="2" key="1">
    <citation type="submission" date="2020-10" db="EMBL/GenBank/DDBJ databases">
        <authorList>
            <person name="Abbas A."/>
            <person name="Razzaq R."/>
            <person name="Waqas M."/>
            <person name="Abbas N."/>
            <person name="Nielsen T.K."/>
            <person name="Hansen L.H."/>
            <person name="Hussain S."/>
            <person name="Shahid M."/>
        </authorList>
    </citation>
    <scope>NUCLEOTIDE SEQUENCE</scope>
    <source>
        <strain evidence="2">S14</strain>
    </source>
</reference>
<dbReference type="Gene3D" id="1.10.246.130">
    <property type="match status" value="1"/>
</dbReference>
<dbReference type="Proteomes" id="UP001181622">
    <property type="component" value="Unassembled WGS sequence"/>
</dbReference>
<dbReference type="InterPro" id="IPR052896">
    <property type="entry name" value="GGT-like_enzyme"/>
</dbReference>
<dbReference type="InterPro" id="IPR043137">
    <property type="entry name" value="GGT_ssub_C"/>
</dbReference>
<dbReference type="InterPro" id="IPR029055">
    <property type="entry name" value="Ntn_hydrolases_N"/>
</dbReference>
<dbReference type="PANTHER" id="PTHR43881">
    <property type="entry name" value="GAMMA-GLUTAMYLTRANSPEPTIDASE (AFU_ORTHOLOGUE AFUA_4G13580)"/>
    <property type="match status" value="1"/>
</dbReference>
<evidence type="ECO:0000313" key="3">
    <source>
        <dbReference type="Proteomes" id="UP001181622"/>
    </source>
</evidence>
<dbReference type="EMBL" id="JADBEO010000020">
    <property type="protein sequence ID" value="MDR4307121.1"/>
    <property type="molecule type" value="Genomic_DNA"/>
</dbReference>
<proteinExistence type="predicted"/>
<protein>
    <submittedName>
        <fullName evidence="2">Gamma-glutamyltransferase</fullName>
    </submittedName>
</protein>
<organism evidence="2 3">
    <name type="scientific">Chelatococcus sambhunathii</name>
    <dbReference type="NCBI Taxonomy" id="363953"/>
    <lineage>
        <taxon>Bacteria</taxon>
        <taxon>Pseudomonadati</taxon>
        <taxon>Pseudomonadota</taxon>
        <taxon>Alphaproteobacteria</taxon>
        <taxon>Hyphomicrobiales</taxon>
        <taxon>Chelatococcaceae</taxon>
        <taxon>Chelatococcus</taxon>
    </lineage>
</organism>
<dbReference type="Pfam" id="PF01019">
    <property type="entry name" value="G_glu_transpept"/>
    <property type="match status" value="1"/>
</dbReference>
<feature type="compositionally biased region" description="Basic and acidic residues" evidence="1">
    <location>
        <begin position="512"/>
        <end position="524"/>
    </location>
</feature>
<keyword evidence="3" id="KW-1185">Reference proteome</keyword>
<dbReference type="Gene3D" id="3.60.20.40">
    <property type="match status" value="1"/>
</dbReference>
<dbReference type="PANTHER" id="PTHR43881:SF5">
    <property type="entry name" value="GAMMA-GLUTAMYLTRANSPEPTIDASE"/>
    <property type="match status" value="1"/>
</dbReference>
<gene>
    <name evidence="2" type="ORF">IHQ68_10870</name>
</gene>
<dbReference type="PRINTS" id="PR01210">
    <property type="entry name" value="GGTRANSPTASE"/>
</dbReference>
<comment type="caution">
    <text evidence="2">The sequence shown here is derived from an EMBL/GenBank/DDBJ whole genome shotgun (WGS) entry which is preliminary data.</text>
</comment>